<organism evidence="1 2">
    <name type="scientific">Echria macrotheca</name>
    <dbReference type="NCBI Taxonomy" id="438768"/>
    <lineage>
        <taxon>Eukaryota</taxon>
        <taxon>Fungi</taxon>
        <taxon>Dikarya</taxon>
        <taxon>Ascomycota</taxon>
        <taxon>Pezizomycotina</taxon>
        <taxon>Sordariomycetes</taxon>
        <taxon>Sordariomycetidae</taxon>
        <taxon>Sordariales</taxon>
        <taxon>Schizotheciaceae</taxon>
        <taxon>Echria</taxon>
    </lineage>
</organism>
<gene>
    <name evidence="1" type="ORF">QBC47DRAFT_436008</name>
</gene>
<evidence type="ECO:0000313" key="1">
    <source>
        <dbReference type="EMBL" id="KAK1758825.1"/>
    </source>
</evidence>
<dbReference type="PANTHER" id="PTHR35186">
    <property type="entry name" value="ANK_REP_REGION DOMAIN-CONTAINING PROTEIN"/>
    <property type="match status" value="1"/>
</dbReference>
<sequence length="559" mass="61812">MSGFEVAGVVLGSIPIVVSALEFYIKGLGTMGRWRRFTVELNSLVLKLRTEEAKLQNVCEKLLRGIVDDDHIYAMLQDPLHPMWTEPKTVAHLRRRLWRHLKLFEENVKGMDQAMGEMRRKLGIGAHGKKHIKRIMFVLQQDEYQSLLRQLREGVSSLEDLVSGNMELEAARCRASQVKWYRLLQDLSTSIYEALRASVTCACPGLHDFGLRLMSQPTIITPLDEPSDIAEAQKFFLVLSYAATALATEANLWAAARLWNLLSLSPSSVRDADQPCTVGNAPTTNPGRNVGLTMLTPEGSQMSEPTQAAVAGVARELRLETIQNLCRSMRKSRKQGIWECCGHISDLSTPGKPRRYEVYPLGSPNSNGNWTPVSLASILGREGGKTLMLGDRIRLAWVITSSLLQLGETPWLPRAPSRNDIFLTQQDEVVYTADVFIMKKFPVSAVSGPTAGTMNVAALKALGVLLVELVLGQAIDRLHSEGSIFGQRGAASISDYDVSLGQLHRINTIVGPNYCSAVKRCINCEYFQSSLDFDDTTGKSVLVTVLDLLERDLKNVMGG</sequence>
<dbReference type="AlphaFoldDB" id="A0AAJ0BIC8"/>
<reference evidence="1" key="1">
    <citation type="submission" date="2023-06" db="EMBL/GenBank/DDBJ databases">
        <title>Genome-scale phylogeny and comparative genomics of the fungal order Sordariales.</title>
        <authorList>
            <consortium name="Lawrence Berkeley National Laboratory"/>
            <person name="Hensen N."/>
            <person name="Bonometti L."/>
            <person name="Westerberg I."/>
            <person name="Brannstrom I.O."/>
            <person name="Guillou S."/>
            <person name="Cros-Aarteil S."/>
            <person name="Calhoun S."/>
            <person name="Haridas S."/>
            <person name="Kuo A."/>
            <person name="Mondo S."/>
            <person name="Pangilinan J."/>
            <person name="Riley R."/>
            <person name="Labutti K."/>
            <person name="Andreopoulos B."/>
            <person name="Lipzen A."/>
            <person name="Chen C."/>
            <person name="Yanf M."/>
            <person name="Daum C."/>
            <person name="Ng V."/>
            <person name="Clum A."/>
            <person name="Steindorff A."/>
            <person name="Ohm R."/>
            <person name="Martin F."/>
            <person name="Silar P."/>
            <person name="Natvig D."/>
            <person name="Lalanne C."/>
            <person name="Gautier V."/>
            <person name="Ament-Velasquez S.L."/>
            <person name="Kruys A."/>
            <person name="Hutchinson M.I."/>
            <person name="Powell A.J."/>
            <person name="Barry K."/>
            <person name="Miller A.N."/>
            <person name="Grigoriev I.V."/>
            <person name="Debuchy R."/>
            <person name="Gladieux P."/>
            <person name="Thoren M.H."/>
            <person name="Johannesson H."/>
        </authorList>
    </citation>
    <scope>NUCLEOTIDE SEQUENCE</scope>
    <source>
        <strain evidence="1">PSN4</strain>
    </source>
</reference>
<dbReference type="PANTHER" id="PTHR35186:SF4">
    <property type="entry name" value="PRION-INHIBITION AND PROPAGATION HELO DOMAIN-CONTAINING PROTEIN"/>
    <property type="match status" value="1"/>
</dbReference>
<keyword evidence="2" id="KW-1185">Reference proteome</keyword>
<evidence type="ECO:0000313" key="2">
    <source>
        <dbReference type="Proteomes" id="UP001239445"/>
    </source>
</evidence>
<proteinExistence type="predicted"/>
<dbReference type="EMBL" id="MU839828">
    <property type="protein sequence ID" value="KAK1758825.1"/>
    <property type="molecule type" value="Genomic_DNA"/>
</dbReference>
<dbReference type="Proteomes" id="UP001239445">
    <property type="component" value="Unassembled WGS sequence"/>
</dbReference>
<accession>A0AAJ0BIC8</accession>
<name>A0AAJ0BIC8_9PEZI</name>
<comment type="caution">
    <text evidence="1">The sequence shown here is derived from an EMBL/GenBank/DDBJ whole genome shotgun (WGS) entry which is preliminary data.</text>
</comment>
<protein>
    <submittedName>
        <fullName evidence="1">Uncharacterized protein</fullName>
    </submittedName>
</protein>